<sequence>MKKLKALVLVFLLLAVMVIPGCGKKYEKLDTGISGDISVMVWSGSGQYMEDIGHKDLTAADFTGQNEAAIYAMAKEFNKTYPNIKINVYAKVGDPNGNDKPWSQELEDFKAEHGKYPDIYASTDLAGDVARGMIADLSVFSDDPVYKSFNPSVMKMMNYYGFQAGLPQFIQPWGVYVNKELAEQNNIDVPPVDWNIDEYTAFATSGDNKKFWGAMDIPLSFINTGTKDINYSLFNYKGTGDHINLTSEAVTDLLSYVPTWVKSCIWAQNDVAAVPKEIMEANGNWGYNFFINNYCLSYDGDPWMMGAAADPTEGFWGTVKSSDWDIYPRPSTKYQENTIGIVLDPMALHNYAMDDGKPEWTDAEKNNLKVAYTFASFWAGSTDGMQARANQNFTDQGVEKTCLNDSFPLVTGDEFSKQMDIWYSTTTHQRYKDKDKMPGFQKVVELWEKGQFWDVSDKAYPYYITEDGTKKACNYEWSNYYNKDITGAFRVDANWLDQIKAKLPDWNTTINARFVESENQLKDGLKNYYGYTDDKFK</sequence>
<reference evidence="1 2" key="1">
    <citation type="submission" date="2020-08" db="EMBL/GenBank/DDBJ databases">
        <title>Draft genome sequencing of an Anaerocolumna strain isolated from anoxic soil subjected to BSD treatment.</title>
        <authorList>
            <person name="Uek A."/>
            <person name="Tonouchi A."/>
        </authorList>
    </citation>
    <scope>NUCLEOTIDE SEQUENCE [LARGE SCALE GENOMIC DNA]</scope>
    <source>
        <strain evidence="1 2">CTTW</strain>
    </source>
</reference>
<reference evidence="1 2" key="2">
    <citation type="submission" date="2020-08" db="EMBL/GenBank/DDBJ databases">
        <authorList>
            <person name="Ueki A."/>
            <person name="Tonouchi A."/>
        </authorList>
    </citation>
    <scope>NUCLEOTIDE SEQUENCE [LARGE SCALE GENOMIC DNA]</scope>
    <source>
        <strain evidence="1 2">CTTW</strain>
    </source>
</reference>
<evidence type="ECO:0008006" key="3">
    <source>
        <dbReference type="Google" id="ProtNLM"/>
    </source>
</evidence>
<dbReference type="RefSeq" id="WP_185259592.1">
    <property type="nucleotide sequence ID" value="NZ_AP023368.1"/>
</dbReference>
<evidence type="ECO:0000313" key="2">
    <source>
        <dbReference type="Proteomes" id="UP000515703"/>
    </source>
</evidence>
<dbReference type="SUPFAM" id="SSF53850">
    <property type="entry name" value="Periplasmic binding protein-like II"/>
    <property type="match status" value="1"/>
</dbReference>
<dbReference type="KEGG" id="acht:bsdcttw_23710"/>
<protein>
    <recommendedName>
        <fullName evidence="3">Extracellular solute-binding protein</fullName>
    </recommendedName>
</protein>
<organism evidence="1 2">
    <name type="scientific">Anaerocolumna chitinilytica</name>
    <dbReference type="NCBI Taxonomy" id="1727145"/>
    <lineage>
        <taxon>Bacteria</taxon>
        <taxon>Bacillati</taxon>
        <taxon>Bacillota</taxon>
        <taxon>Clostridia</taxon>
        <taxon>Lachnospirales</taxon>
        <taxon>Lachnospiraceae</taxon>
        <taxon>Anaerocolumna</taxon>
    </lineage>
</organism>
<dbReference type="AlphaFoldDB" id="A0A7I8DLU0"/>
<proteinExistence type="predicted"/>
<gene>
    <name evidence="1" type="ORF">bsdcttw_23710</name>
</gene>
<dbReference type="EMBL" id="AP023368">
    <property type="protein sequence ID" value="BCJ99330.1"/>
    <property type="molecule type" value="Genomic_DNA"/>
</dbReference>
<dbReference type="Gene3D" id="3.40.190.10">
    <property type="entry name" value="Periplasmic binding protein-like II"/>
    <property type="match status" value="1"/>
</dbReference>
<dbReference type="InterPro" id="IPR050490">
    <property type="entry name" value="Bact_solute-bd_prot1"/>
</dbReference>
<dbReference type="PANTHER" id="PTHR43649">
    <property type="entry name" value="ARABINOSE-BINDING PROTEIN-RELATED"/>
    <property type="match status" value="1"/>
</dbReference>
<keyword evidence="2" id="KW-1185">Reference proteome</keyword>
<accession>A0A7I8DLU0</accession>
<name>A0A7I8DLU0_9FIRM</name>
<dbReference type="Proteomes" id="UP000515703">
    <property type="component" value="Chromosome"/>
</dbReference>
<evidence type="ECO:0000313" key="1">
    <source>
        <dbReference type="EMBL" id="BCJ99330.1"/>
    </source>
</evidence>
<dbReference type="PANTHER" id="PTHR43649:SF12">
    <property type="entry name" value="DIACETYLCHITOBIOSE BINDING PROTEIN DASA"/>
    <property type="match status" value="1"/>
</dbReference>